<gene>
    <name evidence="8" type="ORF">OCTVUL_1B018155</name>
</gene>
<dbReference type="FunFam" id="3.40.605.10:FF:000004">
    <property type="entry name" value="Aldehyde dehydrogenase"/>
    <property type="match status" value="1"/>
</dbReference>
<dbReference type="GO" id="GO:0004029">
    <property type="term" value="F:aldehyde dehydrogenase (NAD+) activity"/>
    <property type="evidence" value="ECO:0007669"/>
    <property type="project" value="TreeGrafter"/>
</dbReference>
<dbReference type="InterPro" id="IPR016161">
    <property type="entry name" value="Ald_DH/histidinol_DH"/>
</dbReference>
<dbReference type="GO" id="GO:0005737">
    <property type="term" value="C:cytoplasm"/>
    <property type="evidence" value="ECO:0007669"/>
    <property type="project" value="TreeGrafter"/>
</dbReference>
<proteinExistence type="inferred from homology"/>
<evidence type="ECO:0000259" key="7">
    <source>
        <dbReference type="Pfam" id="PF00171"/>
    </source>
</evidence>
<protein>
    <recommendedName>
        <fullName evidence="4">Aldehyde dehydrogenase</fullName>
    </recommendedName>
</protein>
<evidence type="ECO:0000256" key="3">
    <source>
        <dbReference type="ARBA" id="ARBA00023027"/>
    </source>
</evidence>
<dbReference type="Proteomes" id="UP001162480">
    <property type="component" value="Chromosome 3"/>
</dbReference>
<evidence type="ECO:0000256" key="4">
    <source>
        <dbReference type="PIRNR" id="PIRNR036492"/>
    </source>
</evidence>
<keyword evidence="3" id="KW-0520">NAD</keyword>
<sequence>MTDASKIVKELRQNFSTGCTLPVEWRLHQLSKIMKMLTECQQEIEDALVKDLHRPKNEAMFFEVVFARKEALDAIISLKEWMEPEKVDRGLLNIMDDCFVKPEPLGVVLIMGAWNYPFQLCILPLIGAIAAGNCAVVKPSELAPHSAEVITRLLHNYLDSDCIKVYNGGIPETQELLQERFDHIFYTGSSRVGKIIMKSAAEHLTPVTLELGGKCPAYIDDDCNLQNVANRILWGKTVNCGQICIAPDYVMCSKELQGPFVEKLIEAFEMFYSDSIHETKDYGRIIHKKHFQHLKELVGNRKPAFGGEFCEESLLITPTILTDITPDDPLMQEEIFGPILPIMTVENEDEAIQYIKRGEKPLSLYVFSSNKETVNKFLSQTTSGGVCINDVIVHGGLATLPFGGVGQSGMGSYHGKFTFETFSHKKAVMWKSMGMENVNSLRYPPYSDEKCQLFTWFVLMRPGLAKKFLTALLVLLVALILSFIFMKVYGPSYGSLLHHWNVADDDFSRNRFLKHSQGAS</sequence>
<dbReference type="GO" id="GO:0006081">
    <property type="term" value="P:aldehyde metabolic process"/>
    <property type="evidence" value="ECO:0007669"/>
    <property type="project" value="InterPro"/>
</dbReference>
<dbReference type="Gene3D" id="3.40.605.10">
    <property type="entry name" value="Aldehyde Dehydrogenase, Chain A, domain 1"/>
    <property type="match status" value="1"/>
</dbReference>
<accession>A0AA36F2E5</accession>
<dbReference type="SUPFAM" id="SSF53720">
    <property type="entry name" value="ALDH-like"/>
    <property type="match status" value="1"/>
</dbReference>
<dbReference type="EMBL" id="OX597816">
    <property type="protein sequence ID" value="CAI9720203.1"/>
    <property type="molecule type" value="Genomic_DNA"/>
</dbReference>
<feature type="active site" evidence="5">
    <location>
        <position position="210"/>
    </location>
</feature>
<dbReference type="InterPro" id="IPR015590">
    <property type="entry name" value="Aldehyde_DH_dom"/>
</dbReference>
<feature type="transmembrane region" description="Helical" evidence="6">
    <location>
        <begin position="468"/>
        <end position="489"/>
    </location>
</feature>
<dbReference type="PANTHER" id="PTHR43570:SF16">
    <property type="entry name" value="ALDEHYDE DEHYDROGENASE TYPE III, ISOFORM Q"/>
    <property type="match status" value="1"/>
</dbReference>
<reference evidence="8" key="1">
    <citation type="submission" date="2023-08" db="EMBL/GenBank/DDBJ databases">
        <authorList>
            <person name="Alioto T."/>
            <person name="Alioto T."/>
            <person name="Gomez Garrido J."/>
        </authorList>
    </citation>
    <scope>NUCLEOTIDE SEQUENCE</scope>
</reference>
<evidence type="ECO:0000256" key="5">
    <source>
        <dbReference type="PIRSR" id="PIRSR036492-1"/>
    </source>
</evidence>
<keyword evidence="2 4" id="KW-0560">Oxidoreductase</keyword>
<keyword evidence="6" id="KW-0812">Transmembrane</keyword>
<comment type="similarity">
    <text evidence="1 4">Belongs to the aldehyde dehydrogenase family.</text>
</comment>
<evidence type="ECO:0000256" key="2">
    <source>
        <dbReference type="ARBA" id="ARBA00023002"/>
    </source>
</evidence>
<dbReference type="InterPro" id="IPR016162">
    <property type="entry name" value="Ald_DH_N"/>
</dbReference>
<name>A0AA36F2E5_OCTVU</name>
<evidence type="ECO:0000313" key="8">
    <source>
        <dbReference type="EMBL" id="CAI9720203.1"/>
    </source>
</evidence>
<evidence type="ECO:0000256" key="6">
    <source>
        <dbReference type="SAM" id="Phobius"/>
    </source>
</evidence>
<keyword evidence="6" id="KW-0472">Membrane</keyword>
<dbReference type="AlphaFoldDB" id="A0AA36F2E5"/>
<dbReference type="InterPro" id="IPR016163">
    <property type="entry name" value="Ald_DH_C"/>
</dbReference>
<dbReference type="PANTHER" id="PTHR43570">
    <property type="entry name" value="ALDEHYDE DEHYDROGENASE"/>
    <property type="match status" value="1"/>
</dbReference>
<dbReference type="Gene3D" id="3.40.309.10">
    <property type="entry name" value="Aldehyde Dehydrogenase, Chain A, domain 2"/>
    <property type="match status" value="1"/>
</dbReference>
<dbReference type="PIRSF" id="PIRSF036492">
    <property type="entry name" value="ALDH"/>
    <property type="match status" value="1"/>
</dbReference>
<dbReference type="Pfam" id="PF00171">
    <property type="entry name" value="Aldedh"/>
    <property type="match status" value="1"/>
</dbReference>
<keyword evidence="6" id="KW-1133">Transmembrane helix</keyword>
<evidence type="ECO:0000256" key="1">
    <source>
        <dbReference type="ARBA" id="ARBA00009986"/>
    </source>
</evidence>
<evidence type="ECO:0000313" key="9">
    <source>
        <dbReference type="Proteomes" id="UP001162480"/>
    </source>
</evidence>
<keyword evidence="9" id="KW-1185">Reference proteome</keyword>
<feature type="domain" description="Aldehyde dehydrogenase" evidence="7">
    <location>
        <begin position="3"/>
        <end position="428"/>
    </location>
</feature>
<organism evidence="8 9">
    <name type="scientific">Octopus vulgaris</name>
    <name type="common">Common octopus</name>
    <dbReference type="NCBI Taxonomy" id="6645"/>
    <lineage>
        <taxon>Eukaryota</taxon>
        <taxon>Metazoa</taxon>
        <taxon>Spiralia</taxon>
        <taxon>Lophotrochozoa</taxon>
        <taxon>Mollusca</taxon>
        <taxon>Cephalopoda</taxon>
        <taxon>Coleoidea</taxon>
        <taxon>Octopodiformes</taxon>
        <taxon>Octopoda</taxon>
        <taxon>Incirrata</taxon>
        <taxon>Octopodidae</taxon>
        <taxon>Octopus</taxon>
    </lineage>
</organism>
<dbReference type="InterPro" id="IPR012394">
    <property type="entry name" value="Aldehyde_DH_NAD(P)"/>
</dbReference>
<dbReference type="FunFam" id="3.40.309.10:FF:000003">
    <property type="entry name" value="Aldehyde dehydrogenase"/>
    <property type="match status" value="1"/>
</dbReference>
<feature type="active site" evidence="5">
    <location>
        <position position="244"/>
    </location>
</feature>